<keyword evidence="3" id="KW-0732">Signal</keyword>
<evidence type="ECO:0000256" key="3">
    <source>
        <dbReference type="ARBA" id="ARBA00022729"/>
    </source>
</evidence>
<dbReference type="InterPro" id="IPR033985">
    <property type="entry name" value="SusD-like_N"/>
</dbReference>
<feature type="domain" description="SusD-like N-terminal" evidence="7">
    <location>
        <begin position="87"/>
        <end position="218"/>
    </location>
</feature>
<sequence length="513" mass="59040">MKKLICILSLSGVMGCTDLTENMYNDLNKTNFYTSAAEYDAAFMNQYTFLRSMSCWNVYYLQELTTDEACLPQKGRDGYDGGIYQRLHWHTWTTREEIIEGAWLELYKAVGFSNQILADMKAADNKILPAPTQRLFIAETRALRAYFYWMLCDLFGNVPIVESVSEENPATRSRKEVFSFVEQEINAVKELLLSHSDANSYGRFTREAALALLSRLYLNAEVYTGESRLDDCITVSRELLQCNFSLDNTWDAPFAWENENSKENIFVIPNDEVMANEMSALFYRNIHWSQGSQWEWKNPNGGWNAICTERSFIEKYDIVNDRRCKYDPRNGYYGQFMWGPQFDQGGNPILGTNEFAGQQLDLTLDLPDMVNNKENAGARNIKYKVKIGAKGLANDFVIFRLAETYFNLAEATLRQSGTPDTEALAGINALRSRAGVPAYTAQTLTLDELYDEKGREMCYETARRTDMIRFGRFTLPMWDKNYTDNPRVTIFPIPYTAVSMNPNLKQHPEYENM</sequence>
<dbReference type="CDD" id="cd08977">
    <property type="entry name" value="SusD"/>
    <property type="match status" value="1"/>
</dbReference>
<organism evidence="8 9">
    <name type="scientific">Alistipes onderdonkii</name>
    <dbReference type="NCBI Taxonomy" id="328813"/>
    <lineage>
        <taxon>Bacteria</taxon>
        <taxon>Pseudomonadati</taxon>
        <taxon>Bacteroidota</taxon>
        <taxon>Bacteroidia</taxon>
        <taxon>Bacteroidales</taxon>
        <taxon>Rikenellaceae</taxon>
        <taxon>Alistipes</taxon>
    </lineage>
</organism>
<accession>A0A5B3GXF3</accession>
<dbReference type="RefSeq" id="WP_026318610.1">
    <property type="nucleotide sequence ID" value="NZ_AP025562.1"/>
</dbReference>
<dbReference type="Gene3D" id="1.25.40.390">
    <property type="match status" value="1"/>
</dbReference>
<evidence type="ECO:0000313" key="8">
    <source>
        <dbReference type="EMBL" id="KAA2377299.1"/>
    </source>
</evidence>
<dbReference type="AlphaFoldDB" id="A0A5B3GXF3"/>
<evidence type="ECO:0000313" key="9">
    <source>
        <dbReference type="Proteomes" id="UP000322940"/>
    </source>
</evidence>
<dbReference type="InterPro" id="IPR011990">
    <property type="entry name" value="TPR-like_helical_dom_sf"/>
</dbReference>
<comment type="subcellular location">
    <subcellularLocation>
        <location evidence="1">Cell outer membrane</location>
    </subcellularLocation>
</comment>
<keyword evidence="4" id="KW-0472">Membrane</keyword>
<proteinExistence type="inferred from homology"/>
<protein>
    <submittedName>
        <fullName evidence="8">RagB/SusD family nutrient uptake outer membrane protein</fullName>
    </submittedName>
</protein>
<gene>
    <name evidence="8" type="ORF">F2Y10_11600</name>
</gene>
<dbReference type="GO" id="GO:0009279">
    <property type="term" value="C:cell outer membrane"/>
    <property type="evidence" value="ECO:0007669"/>
    <property type="project" value="UniProtKB-SubCell"/>
</dbReference>
<dbReference type="EMBL" id="VVXH01000011">
    <property type="protein sequence ID" value="KAA2377299.1"/>
    <property type="molecule type" value="Genomic_DNA"/>
</dbReference>
<evidence type="ECO:0000259" key="6">
    <source>
        <dbReference type="Pfam" id="PF07980"/>
    </source>
</evidence>
<comment type="similarity">
    <text evidence="2">Belongs to the SusD family.</text>
</comment>
<evidence type="ECO:0000256" key="5">
    <source>
        <dbReference type="ARBA" id="ARBA00023237"/>
    </source>
</evidence>
<dbReference type="Gene3D" id="1.10.3780.10">
    <property type="entry name" value="SusD-like"/>
    <property type="match status" value="1"/>
</dbReference>
<dbReference type="Proteomes" id="UP000322940">
    <property type="component" value="Unassembled WGS sequence"/>
</dbReference>
<feature type="domain" description="RagB/SusD" evidence="6">
    <location>
        <begin position="297"/>
        <end position="510"/>
    </location>
</feature>
<dbReference type="InterPro" id="IPR012944">
    <property type="entry name" value="SusD_RagB_dom"/>
</dbReference>
<dbReference type="Pfam" id="PF14322">
    <property type="entry name" value="SusD-like_3"/>
    <property type="match status" value="1"/>
</dbReference>
<dbReference type="Pfam" id="PF07980">
    <property type="entry name" value="SusD_RagB"/>
    <property type="match status" value="1"/>
</dbReference>
<evidence type="ECO:0000256" key="4">
    <source>
        <dbReference type="ARBA" id="ARBA00023136"/>
    </source>
</evidence>
<name>A0A5B3GXF3_9BACT</name>
<evidence type="ECO:0000256" key="2">
    <source>
        <dbReference type="ARBA" id="ARBA00006275"/>
    </source>
</evidence>
<keyword evidence="5" id="KW-0998">Cell outer membrane</keyword>
<dbReference type="Gene3D" id="1.25.40.10">
    <property type="entry name" value="Tetratricopeptide repeat domain"/>
    <property type="match status" value="1"/>
</dbReference>
<reference evidence="8 9" key="1">
    <citation type="journal article" date="2019" name="Nat. Med.">
        <title>A library of human gut bacterial isolates paired with longitudinal multiomics data enables mechanistic microbiome research.</title>
        <authorList>
            <person name="Poyet M."/>
            <person name="Groussin M."/>
            <person name="Gibbons S.M."/>
            <person name="Avila-Pacheco J."/>
            <person name="Jiang X."/>
            <person name="Kearney S.M."/>
            <person name="Perrotta A.R."/>
            <person name="Berdy B."/>
            <person name="Zhao S."/>
            <person name="Lieberman T.D."/>
            <person name="Swanson P.K."/>
            <person name="Smith M."/>
            <person name="Roesemann S."/>
            <person name="Alexander J.E."/>
            <person name="Rich S.A."/>
            <person name="Livny J."/>
            <person name="Vlamakis H."/>
            <person name="Clish C."/>
            <person name="Bullock K."/>
            <person name="Deik A."/>
            <person name="Scott J."/>
            <person name="Pierce K.A."/>
            <person name="Xavier R.J."/>
            <person name="Alm E.J."/>
        </authorList>
    </citation>
    <scope>NUCLEOTIDE SEQUENCE [LARGE SCALE GENOMIC DNA]</scope>
    <source>
        <strain evidence="8 9">BIOML-A266</strain>
    </source>
</reference>
<dbReference type="PROSITE" id="PS51257">
    <property type="entry name" value="PROKAR_LIPOPROTEIN"/>
    <property type="match status" value="1"/>
</dbReference>
<dbReference type="SUPFAM" id="SSF48452">
    <property type="entry name" value="TPR-like"/>
    <property type="match status" value="1"/>
</dbReference>
<evidence type="ECO:0000256" key="1">
    <source>
        <dbReference type="ARBA" id="ARBA00004442"/>
    </source>
</evidence>
<evidence type="ECO:0000259" key="7">
    <source>
        <dbReference type="Pfam" id="PF14322"/>
    </source>
</evidence>
<comment type="caution">
    <text evidence="8">The sequence shown here is derived from an EMBL/GenBank/DDBJ whole genome shotgun (WGS) entry which is preliminary data.</text>
</comment>